<feature type="compositionally biased region" description="Polar residues" evidence="3">
    <location>
        <begin position="90"/>
        <end position="100"/>
    </location>
</feature>
<comment type="caution">
    <text evidence="8">The sequence shown here is derived from an EMBL/GenBank/DDBJ whole genome shotgun (WGS) entry which is preliminary data.</text>
</comment>
<dbReference type="Gene3D" id="1.10.10.10">
    <property type="entry name" value="Winged helix-like DNA-binding domain superfamily/Winged helix DNA-binding domain"/>
    <property type="match status" value="1"/>
</dbReference>
<dbReference type="Pfam" id="PF00610">
    <property type="entry name" value="DEP"/>
    <property type="match status" value="1"/>
</dbReference>
<evidence type="ECO:0000259" key="7">
    <source>
        <dbReference type="PROSITE" id="PS50219"/>
    </source>
</evidence>
<dbReference type="SUPFAM" id="SSF50729">
    <property type="entry name" value="PH domain-like"/>
    <property type="match status" value="1"/>
</dbReference>
<dbReference type="SUPFAM" id="SSF46785">
    <property type="entry name" value="Winged helix' DNA-binding domain"/>
    <property type="match status" value="1"/>
</dbReference>
<evidence type="ECO:0000259" key="6">
    <source>
        <dbReference type="PROSITE" id="PS50186"/>
    </source>
</evidence>
<dbReference type="Pfam" id="PF26093">
    <property type="entry name" value="HTH_TGH"/>
    <property type="match status" value="1"/>
</dbReference>
<feature type="region of interest" description="Disordered" evidence="3">
    <location>
        <begin position="2118"/>
        <end position="2141"/>
    </location>
</feature>
<feature type="region of interest" description="Disordered" evidence="3">
    <location>
        <begin position="789"/>
        <end position="808"/>
    </location>
</feature>
<dbReference type="Pfam" id="PF15405">
    <property type="entry name" value="PH_5"/>
    <property type="match status" value="1"/>
</dbReference>
<dbReference type="InterPro" id="IPR011666">
    <property type="entry name" value="DUF1604"/>
</dbReference>
<dbReference type="SMART" id="SM00049">
    <property type="entry name" value="DEP"/>
    <property type="match status" value="1"/>
</dbReference>
<proteinExistence type="predicted"/>
<evidence type="ECO:0000313" key="9">
    <source>
        <dbReference type="Proteomes" id="UP000309601"/>
    </source>
</evidence>
<dbReference type="PROSITE" id="PS50219">
    <property type="entry name" value="CNH"/>
    <property type="match status" value="1"/>
</dbReference>
<dbReference type="SMART" id="SM00036">
    <property type="entry name" value="CNH"/>
    <property type="match status" value="1"/>
</dbReference>
<dbReference type="GO" id="GO:0005085">
    <property type="term" value="F:guanyl-nucleotide exchange factor activity"/>
    <property type="evidence" value="ECO:0007669"/>
    <property type="project" value="UniProtKB-KW"/>
</dbReference>
<dbReference type="Gene3D" id="2.30.29.30">
    <property type="entry name" value="Pleckstrin-homology domain (PH domain)/Phosphotyrosine-binding domain (PTB)"/>
    <property type="match status" value="1"/>
</dbReference>
<dbReference type="CDD" id="cd00160">
    <property type="entry name" value="RhoGEF"/>
    <property type="match status" value="1"/>
</dbReference>
<dbReference type="InterPro" id="IPR001849">
    <property type="entry name" value="PH_domain"/>
</dbReference>
<feature type="region of interest" description="Disordered" evidence="3">
    <location>
        <begin position="1101"/>
        <end position="1193"/>
    </location>
</feature>
<sequence>MSAARYLKRLERDKPGAGQAAAQASSNENFCLVGTPLPSLVDSKKDKNEYQPIWQQEVLDEQGRRRFHGAFTGGFSAGYFNTVGSKEGWTPSTWQSSRSGNAGKRARPEDFMDEEDLEALKEARVLETRPDYDLLAGSASDNKRQRVDDNDTFSNIFRPAKSGIGTLLMRKMGWRDGQGVGPRISIRKAKEQNPNLNVLEEHGEKHTFAPQDSSLMIPPRQIGSQGLGYAYTVHSLRSSDQGGTEKQTKGDISHGFGLGIEDADEDDIDIYGGPSLNIERGQKLNQLAYDDSKDYNGSATRQLEKQPPPRNLVGVEFFKDGKPLLKGFVLQKNNQKSETWFDQPEVPKDWKPDPMRVLKVKINTQEDAEGTSKPIPRDANDRARILGEEVPKKSVFDYVSAQDKQRLEKEQSDFEDEQEIRIPPIDKATASNALRASIPFPEGDPKRARYTAYLHSQSDPQKYPPDVVNLPDDTQTKTQFNIELVEFQKTASLFKPMTAAMAGRFTTGSRTNVGTTETPSFEPGLRPGVTPKAKEPSPPPKPVEEVRAERDAERQRNETPLQKAVREGNLGIKTGTHTFTSWKPSKLLCRRFQVPPPAITLESDDSEAGFQFGKQTGGEAPQHKPSAWAAAGLEDVSLPEPPNVLELERHAAAKDRNPGLNQVGLGEDEKAMEMIAKQTRPPMDIFKAIFNESDDEDEEREKPGREKKAVTEKTSEKKKKKDAKKRNNLRSKLTFDDGESEEIQTSEKPKRRLAVDFINRRARYLKLEHHHQLMSKERRSDAFQNIFGRPSASHHQQGYMPHQRYYQQAAQQQQQQQYYQQYYYQQYGYDYDQYYRSQSAMGYNQQQPYYNPSAYNYGNDEQLPTSGSTNSQYSSSSAYALPQSSSSQSYLGNYQGIPRVPTAPPDRLMEVEEETQALPPPAYSQGFVSGGPATTIATQAPPSVITEPTRSDTLNTPSVTPAQRANSFPSAAQTGASPTFPKITARSGSKNRREAIIAPRRSALNKIYPALLSRVAEAFKSQLPLSEKVKDDLTYTEAFDGSQAVDLLCQIIRTTDRNIALLLGRSLDAQKFFHDVHWEHRLRDSDKEIYRFKERIPSPIFADGENAPVDIDDDDDLDDSESPKGSNNLAPAKVAIPSRSASMPSRFKNKKSSVDRKDKLATSNKQPRSSAPIDFTYNEADGSEVKDSSSSTSINELPTGVFTLLTACYSPTCTKDRLCYSITCPRRIEQQHRMANRGTIKNSEGSLKRSTTKKVAKNVLTRESIGEEPVIEETITEGLNELNVGVGEEASDGVVKAELGSSSNIASDRASGQLWVESVPKEVVESCSSDEIKRQEAINEVIYTEQDFVRDLEYLRDFWMEPLSSGNIIPEDRRMAFLQQVFWNVLEIHASNVQLRDALARRQKSKLIVDRIGDVLLPFAQSFGPFVNYGSHQLYGKYEFEKEKSSNAEFAKFVTEVERKKESRKLELNGYLTKPTTRLARYPLLLDVVLKYTPDDHPDKKDIPIVVDSIRAFLRRVNVETGKSENRFNLAQLDSQLQYKPGQERTDLRLTDESRELVFKGALKKRGGAPPSESAELQLFLFDHAILLVKPKIVHKHEVFKVQRKPIPLEMLVVTSNDEQFNSRQNSYSVPASSGHKPRTLLKSQSHAKMNDLTHSERDSTHSLHDTISTDTLSTTAPPKPESRLGYSMTLHHLGRRGYSVTLWASTFMNRRKWLEHIHNRQKALKETKAPFELDIISDGFFIGTDKANCAVPYSQGRKLVYGTDNGIYMSDKPNEPPRKVIGMPSVTQIEVLEEDEIIVLLAERSIWTFELSVLNENDPEGSLKMGRKISSHTSFFKSGKCLGRTLVCIVKSSSLSSTIKVLEPIEKDLRNSKKPPTLKKLVGGGKEVLRVFKEFYIPTESSSIHFLRSKLCVGCTKGFEIVDLETLDTQGLLDPADTSLDFVVKREGVKPMAIYRVEGDFLLCYDDLAFYVNKNGWRVRKDWLIRWEGQPRGFAFYYPYILAFDPNFIEVRHISNGELVQVIAGHGISLMYADSSNSTPLSVQSQLELEAQAQAQTAQQATVAAMQAGYPPHQATAYGQHYAAQQHYARQQYQQYAQQQAQQQGYSVGAPNYSLPFNSSGGNVKPVTATASQKQPDSTKHTVYADDGHIIALRVKQS</sequence>
<feature type="region of interest" description="Disordered" evidence="3">
    <location>
        <begin position="852"/>
        <end position="992"/>
    </location>
</feature>
<dbReference type="InterPro" id="IPR041675">
    <property type="entry name" value="PH_5"/>
</dbReference>
<dbReference type="Pfam" id="PF01585">
    <property type="entry name" value="G-patch"/>
    <property type="match status" value="1"/>
</dbReference>
<dbReference type="Pfam" id="PF00621">
    <property type="entry name" value="RhoGEF"/>
    <property type="match status" value="1"/>
</dbReference>
<dbReference type="InterPro" id="IPR035899">
    <property type="entry name" value="DBL_dom_sf"/>
</dbReference>
<feature type="domain" description="CNH" evidence="7">
    <location>
        <begin position="1745"/>
        <end position="2039"/>
    </location>
</feature>
<feature type="region of interest" description="Disordered" evidence="3">
    <location>
        <begin position="505"/>
        <end position="562"/>
    </location>
</feature>
<evidence type="ECO:0000259" key="4">
    <source>
        <dbReference type="PROSITE" id="PS50010"/>
    </source>
</evidence>
<feature type="compositionally biased region" description="Acidic residues" evidence="3">
    <location>
        <begin position="1110"/>
        <end position="1120"/>
    </location>
</feature>
<feature type="region of interest" description="Disordered" evidence="3">
    <location>
        <begin position="1647"/>
        <end position="1683"/>
    </location>
</feature>
<dbReference type="SMART" id="SM00325">
    <property type="entry name" value="RhoGEF"/>
    <property type="match status" value="1"/>
</dbReference>
<dbReference type="InterPro" id="IPR000219">
    <property type="entry name" value="DH_dom"/>
</dbReference>
<dbReference type="PROSITE" id="PS50010">
    <property type="entry name" value="DH_2"/>
    <property type="match status" value="1"/>
</dbReference>
<accession>A0AB38MXQ2</accession>
<dbReference type="EMBL" id="SPRW01000013">
    <property type="protein sequence ID" value="TIC67203.1"/>
    <property type="molecule type" value="Genomic_DNA"/>
</dbReference>
<feature type="domain" description="DEP" evidence="6">
    <location>
        <begin position="1019"/>
        <end position="1094"/>
    </location>
</feature>
<keyword evidence="2" id="KW-0344">Guanine-nucleotide releasing factor</keyword>
<dbReference type="GO" id="GO:0003676">
    <property type="term" value="F:nucleic acid binding"/>
    <property type="evidence" value="ECO:0007669"/>
    <property type="project" value="InterPro"/>
</dbReference>
<feature type="compositionally biased region" description="Basic and acidic residues" evidence="3">
    <location>
        <begin position="1649"/>
        <end position="1665"/>
    </location>
</feature>
<dbReference type="GO" id="GO:0006397">
    <property type="term" value="P:mRNA processing"/>
    <property type="evidence" value="ECO:0007669"/>
    <property type="project" value="InterPro"/>
</dbReference>
<evidence type="ECO:0000256" key="2">
    <source>
        <dbReference type="ARBA" id="ARBA00022658"/>
    </source>
</evidence>
<dbReference type="Proteomes" id="UP000309601">
    <property type="component" value="Unassembled WGS sequence"/>
</dbReference>
<feature type="domain" description="DH" evidence="4">
    <location>
        <begin position="1333"/>
        <end position="1520"/>
    </location>
</feature>
<keyword evidence="1" id="KW-0597">Phosphoprotein</keyword>
<dbReference type="Gene3D" id="1.20.900.10">
    <property type="entry name" value="Dbl homology (DH) domain"/>
    <property type="match status" value="1"/>
</dbReference>
<dbReference type="PROSITE" id="PS50186">
    <property type="entry name" value="DEP"/>
    <property type="match status" value="1"/>
</dbReference>
<dbReference type="Pfam" id="PF00780">
    <property type="entry name" value="CNH"/>
    <property type="match status" value="1"/>
</dbReference>
<feature type="domain" description="G-patch" evidence="5">
    <location>
        <begin position="161"/>
        <end position="181"/>
    </location>
</feature>
<dbReference type="InterPro" id="IPR036388">
    <property type="entry name" value="WH-like_DNA-bd_sf"/>
</dbReference>
<feature type="compositionally biased region" description="Basic and acidic residues" evidence="3">
    <location>
        <begin position="542"/>
        <end position="557"/>
    </location>
</feature>
<feature type="compositionally biased region" description="Polar residues" evidence="3">
    <location>
        <begin position="506"/>
        <end position="519"/>
    </location>
</feature>
<protein>
    <submittedName>
        <fullName evidence="8">CNH-domain-containing protein</fullName>
    </submittedName>
</protein>
<dbReference type="SMART" id="SM00233">
    <property type="entry name" value="PH"/>
    <property type="match status" value="1"/>
</dbReference>
<feature type="compositionally biased region" description="Low complexity" evidence="3">
    <location>
        <begin position="864"/>
        <end position="895"/>
    </location>
</feature>
<dbReference type="SUPFAM" id="SSF48065">
    <property type="entry name" value="DBL homology domain (DH-domain)"/>
    <property type="match status" value="1"/>
</dbReference>
<feature type="region of interest" description="Disordered" evidence="3">
    <location>
        <begin position="90"/>
        <end position="109"/>
    </location>
</feature>
<dbReference type="InterPro" id="IPR000467">
    <property type="entry name" value="G_patch_dom"/>
</dbReference>
<evidence type="ECO:0000313" key="8">
    <source>
        <dbReference type="EMBL" id="TIC67203.1"/>
    </source>
</evidence>
<dbReference type="CDD" id="cd04435">
    <property type="entry name" value="DEP_fRom2"/>
    <property type="match status" value="1"/>
</dbReference>
<organism evidence="8 9">
    <name type="scientific">Wallemia mellicola</name>
    <dbReference type="NCBI Taxonomy" id="1708541"/>
    <lineage>
        <taxon>Eukaryota</taxon>
        <taxon>Fungi</taxon>
        <taxon>Dikarya</taxon>
        <taxon>Basidiomycota</taxon>
        <taxon>Wallemiomycotina</taxon>
        <taxon>Wallemiomycetes</taxon>
        <taxon>Wallemiales</taxon>
        <taxon>Wallemiaceae</taxon>
        <taxon>Wallemia</taxon>
    </lineage>
</organism>
<dbReference type="InterPro" id="IPR052233">
    <property type="entry name" value="Rho-type_GEFs"/>
</dbReference>
<dbReference type="InterPro" id="IPR000591">
    <property type="entry name" value="DEP_dom"/>
</dbReference>
<name>A0AB38MXQ2_9BASI</name>
<gene>
    <name evidence="8" type="ORF">E3Q02_01624</name>
</gene>
<dbReference type="GO" id="GO:0035556">
    <property type="term" value="P:intracellular signal transduction"/>
    <property type="evidence" value="ECO:0007669"/>
    <property type="project" value="InterPro"/>
</dbReference>
<evidence type="ECO:0000256" key="3">
    <source>
        <dbReference type="SAM" id="MobiDB-lite"/>
    </source>
</evidence>
<dbReference type="PANTHER" id="PTHR46572">
    <property type="entry name" value="RHO1 GDP-GTP EXCHANGE PROTEIN 1-RELATED"/>
    <property type="match status" value="1"/>
</dbReference>
<feature type="compositionally biased region" description="Basic and acidic residues" evidence="3">
    <location>
        <begin position="700"/>
        <end position="715"/>
    </location>
</feature>
<dbReference type="InterPro" id="IPR001180">
    <property type="entry name" value="CNH_dom"/>
</dbReference>
<evidence type="ECO:0000256" key="1">
    <source>
        <dbReference type="ARBA" id="ARBA00022553"/>
    </source>
</evidence>
<feature type="compositionally biased region" description="Polar residues" evidence="3">
    <location>
        <begin position="1666"/>
        <end position="1677"/>
    </location>
</feature>
<reference evidence="8 9" key="1">
    <citation type="submission" date="2019-03" db="EMBL/GenBank/DDBJ databases">
        <title>Sequencing 25 genomes of Wallemia mellicola.</title>
        <authorList>
            <person name="Gostincar C."/>
        </authorList>
    </citation>
    <scope>NUCLEOTIDE SEQUENCE [LARGE SCALE GENOMIC DNA]</scope>
    <source>
        <strain evidence="8 9">EXF-1274</strain>
    </source>
</reference>
<dbReference type="PROSITE" id="PS50174">
    <property type="entry name" value="G_PATCH"/>
    <property type="match status" value="1"/>
</dbReference>
<feature type="region of interest" description="Disordered" evidence="3">
    <location>
        <begin position="238"/>
        <end position="258"/>
    </location>
</feature>
<dbReference type="Pfam" id="PF07713">
    <property type="entry name" value="DUF1604"/>
    <property type="match status" value="1"/>
</dbReference>
<dbReference type="PANTHER" id="PTHR46572:SF2">
    <property type="entry name" value="RHO1 GDP-GTP EXCHANGE PROTEIN 1-RELATED"/>
    <property type="match status" value="1"/>
</dbReference>
<dbReference type="InterPro" id="IPR036390">
    <property type="entry name" value="WH_DNA-bd_sf"/>
</dbReference>
<dbReference type="InterPro" id="IPR011993">
    <property type="entry name" value="PH-like_dom_sf"/>
</dbReference>
<feature type="compositionally biased region" description="Basic residues" evidence="3">
    <location>
        <begin position="716"/>
        <end position="729"/>
    </location>
</feature>
<feature type="region of interest" description="Disordered" evidence="3">
    <location>
        <begin position="691"/>
        <end position="749"/>
    </location>
</feature>
<evidence type="ECO:0000259" key="5">
    <source>
        <dbReference type="PROSITE" id="PS50174"/>
    </source>
</evidence>
<feature type="compositionally biased region" description="Polar residues" evidence="3">
    <location>
        <begin position="935"/>
        <end position="977"/>
    </location>
</feature>